<dbReference type="Pfam" id="PF25597">
    <property type="entry name" value="SH3_retrovirus"/>
    <property type="match status" value="1"/>
</dbReference>
<evidence type="ECO:0000256" key="1">
    <source>
        <dbReference type="SAM" id="MobiDB-lite"/>
    </source>
</evidence>
<feature type="domain" description="Retroviral polymerase SH3-like" evidence="2">
    <location>
        <begin position="12"/>
        <end position="70"/>
    </location>
</feature>
<organism evidence="3 4">
    <name type="scientific">Vicia faba</name>
    <name type="common">Broad bean</name>
    <name type="synonym">Faba vulgaris</name>
    <dbReference type="NCBI Taxonomy" id="3906"/>
    <lineage>
        <taxon>Eukaryota</taxon>
        <taxon>Viridiplantae</taxon>
        <taxon>Streptophyta</taxon>
        <taxon>Embryophyta</taxon>
        <taxon>Tracheophyta</taxon>
        <taxon>Spermatophyta</taxon>
        <taxon>Magnoliopsida</taxon>
        <taxon>eudicotyledons</taxon>
        <taxon>Gunneridae</taxon>
        <taxon>Pentapetalae</taxon>
        <taxon>rosids</taxon>
        <taxon>fabids</taxon>
        <taxon>Fabales</taxon>
        <taxon>Fabaceae</taxon>
        <taxon>Papilionoideae</taxon>
        <taxon>50 kb inversion clade</taxon>
        <taxon>NPAAA clade</taxon>
        <taxon>Hologalegina</taxon>
        <taxon>IRL clade</taxon>
        <taxon>Fabeae</taxon>
        <taxon>Vicia</taxon>
    </lineage>
</organism>
<evidence type="ECO:0000259" key="2">
    <source>
        <dbReference type="Pfam" id="PF25597"/>
    </source>
</evidence>
<gene>
    <name evidence="3" type="ORF">VFH_III006160</name>
</gene>
<sequence length="224" mass="25152">MPDLSSLRVFGCLSYASTLPKNRHKFDLRAMKVVFLGYKAGMKGFILLDTVTHDIHISRNVKKIYMTFPFLDHSETYIPTNIYLDHQPFTLTESIRTPLPNPNTDISPESNVDSKLADVPSEVEVSPVVVSKPTNDDVSTSNTPDNDQHIDIPSIKLESTRKFTHITQAPTHLKDYICNSNTSSSCQYPTEKCMSFSKLSPNHQAYILSLSYEIEPTNYSAASC</sequence>
<accession>A0AAV0ZWT3</accession>
<reference evidence="3 4" key="1">
    <citation type="submission" date="2023-01" db="EMBL/GenBank/DDBJ databases">
        <authorList>
            <person name="Kreplak J."/>
        </authorList>
    </citation>
    <scope>NUCLEOTIDE SEQUENCE [LARGE SCALE GENOMIC DNA]</scope>
</reference>
<keyword evidence="4" id="KW-1185">Reference proteome</keyword>
<protein>
    <recommendedName>
        <fullName evidence="2">Retroviral polymerase SH3-like domain-containing protein</fullName>
    </recommendedName>
</protein>
<dbReference type="Proteomes" id="UP001157006">
    <property type="component" value="Chromosome 3"/>
</dbReference>
<dbReference type="EMBL" id="OX451738">
    <property type="protein sequence ID" value="CAI8601668.1"/>
    <property type="molecule type" value="Genomic_DNA"/>
</dbReference>
<proteinExistence type="predicted"/>
<dbReference type="AlphaFoldDB" id="A0AAV0ZWT3"/>
<dbReference type="InterPro" id="IPR057670">
    <property type="entry name" value="SH3_retrovirus"/>
</dbReference>
<name>A0AAV0ZWT3_VICFA</name>
<feature type="compositionally biased region" description="Polar residues" evidence="1">
    <location>
        <begin position="102"/>
        <end position="113"/>
    </location>
</feature>
<evidence type="ECO:0000313" key="3">
    <source>
        <dbReference type="EMBL" id="CAI8601668.1"/>
    </source>
</evidence>
<feature type="region of interest" description="Disordered" evidence="1">
    <location>
        <begin position="94"/>
        <end position="113"/>
    </location>
</feature>
<evidence type="ECO:0000313" key="4">
    <source>
        <dbReference type="Proteomes" id="UP001157006"/>
    </source>
</evidence>